<evidence type="ECO:0000313" key="2">
    <source>
        <dbReference type="Proteomes" id="UP001058317"/>
    </source>
</evidence>
<accession>A0AAD1L235</accession>
<organism evidence="1 2">
    <name type="scientific">Citrobacter braakii</name>
    <dbReference type="NCBI Taxonomy" id="57706"/>
    <lineage>
        <taxon>Bacteria</taxon>
        <taxon>Pseudomonadati</taxon>
        <taxon>Pseudomonadota</taxon>
        <taxon>Gammaproteobacteria</taxon>
        <taxon>Enterobacterales</taxon>
        <taxon>Enterobacteriaceae</taxon>
        <taxon>Citrobacter</taxon>
        <taxon>Citrobacter freundii complex</taxon>
    </lineage>
</organism>
<dbReference type="EMBL" id="AP026382">
    <property type="protein sequence ID" value="BDN97413.1"/>
    <property type="molecule type" value="Genomic_DNA"/>
</dbReference>
<dbReference type="Proteomes" id="UP001058317">
    <property type="component" value="Chromosome"/>
</dbReference>
<name>A0AAD1L235_CITBR</name>
<proteinExistence type="predicted"/>
<dbReference type="AlphaFoldDB" id="A0AAD1L235"/>
<protein>
    <submittedName>
        <fullName evidence="1">Uncharacterized protein</fullName>
    </submittedName>
</protein>
<reference evidence="1" key="1">
    <citation type="submission" date="2022-07" db="EMBL/GenBank/DDBJ databases">
        <title>Complete genome sequence of carbapenem-resistant Citrobacter spp. in Japan.</title>
        <authorList>
            <person name="Maehana S."/>
            <person name="Suzuki M."/>
            <person name="Kitasato H."/>
        </authorList>
    </citation>
    <scope>NUCLEOTIDE SEQUENCE</scope>
    <source>
        <strain evidence="1">KAM621</strain>
    </source>
</reference>
<evidence type="ECO:0000313" key="1">
    <source>
        <dbReference type="EMBL" id="BDN97413.1"/>
    </source>
</evidence>
<gene>
    <name evidence="1" type="ORF">KAM621c_25180</name>
</gene>
<sequence>MCAKATTLKEPGTGQLLQFIQRFGEGWLAQVKGLSRAAQRSLLCNGDKSMKVAQANALIEQNIFFHKRC</sequence>